<dbReference type="PRINTS" id="PR00301">
    <property type="entry name" value="HEATSHOCK70"/>
</dbReference>
<dbReference type="PANTHER" id="PTHR42749:SF1">
    <property type="entry name" value="CELL SHAPE-DETERMINING PROTEIN MREB"/>
    <property type="match status" value="1"/>
</dbReference>
<dbReference type="Gene3D" id="3.30.420.40">
    <property type="match status" value="2"/>
</dbReference>
<dbReference type="InterPro" id="IPR015943">
    <property type="entry name" value="WD40/YVTN_repeat-like_dom_sf"/>
</dbReference>
<evidence type="ECO:0000313" key="9">
    <source>
        <dbReference type="Proteomes" id="UP001144280"/>
    </source>
</evidence>
<proteinExistence type="inferred from homology"/>
<organism evidence="8 9">
    <name type="scientific">Phytohabitans aurantiacus</name>
    <dbReference type="NCBI Taxonomy" id="3016789"/>
    <lineage>
        <taxon>Bacteria</taxon>
        <taxon>Bacillati</taxon>
        <taxon>Actinomycetota</taxon>
        <taxon>Actinomycetes</taxon>
        <taxon>Micromonosporales</taxon>
        <taxon>Micromonosporaceae</taxon>
    </lineage>
</organism>
<dbReference type="InterPro" id="IPR011047">
    <property type="entry name" value="Quinoprotein_ADH-like_sf"/>
</dbReference>
<evidence type="ECO:0000256" key="2">
    <source>
        <dbReference type="ARBA" id="ARBA00022741"/>
    </source>
</evidence>
<dbReference type="Gene3D" id="2.130.10.10">
    <property type="entry name" value="YVTN repeat-like/Quinoprotein amine dehydrogenase"/>
    <property type="match status" value="1"/>
</dbReference>
<feature type="domain" description="Pyrrolo-quinoline quinone repeat" evidence="7">
    <location>
        <begin position="495"/>
        <end position="601"/>
    </location>
</feature>
<dbReference type="InterPro" id="IPR013126">
    <property type="entry name" value="Hsp_70_fam"/>
</dbReference>
<sequence>MAQEDGAYALGVDLGTSNTVAVLRWPDGRTRPLLFDGQPIMPSAVYLDDAGRLHAGRDAQRLGQADPARYEPNPKRRVDDPGVLLGGHEVPTADLLGAVLGTVGRTAVEAVGFLPPAVLTYPASWGARRRDVLATAVARAGWPPVGTDNGGTRLTTEPVAAARYFADVLRRPVPVGAAIAVFDFGGGTLDVAVVRNEAVDADGRATFVVVGSGGLAELGGLDLDATLVDHLGGLVARAHPAAWQALATPTTAAQWRHRRQFWDDVRGAKEMLSRTTTAPVAVPGVDQALHLTRDELERLVMPLLRRSVYEAGAVIGNCGLRPDQLAGLFLVGGSSRVPLVARMLHAELGIAPTVLEQPELPVAEGALTELVTPPAAPVRAAVGVPGATAPTSAVPVSPAEPTVQMSAVPDADGPARTLLKRPALWLAAAAVALAGVVAATVLFLTSGEYDEIGFEPVSELYTVPVGEGETPYYAYTGFVGDHAYLAYERKDKRLEIVAVDPPGKKERWRKQTSSLSERWAGITVLPDVVVAYEDRSSSTEFRNMIVFDADSGEELWHRLIRGDDRAIFAKDVMVLVNRGEDRLLGLDLRDGKTKWEHANPKDEYGDGDDAVYQALTVADVSGPSDARGTPFAQKPDDDQRIVQIGADRSARVIDAVSGEVLKTRPNVADPEDQVMVYNGKLVVASEDEGYRLSKYDLDSMGEPTNLYTADDKQRDLDLIAMCGEQRLCVLDTARSDGATTQVVAVDLEKGGRLWQEPAPQAELLVHFGDQVAARTVASEYRVRVFAGDGTELVNREGAIARVDGGNMIFLESASDSVGDYSVAGLHTDSKKPIEMGQLNDVRSSSCSWNNRYMVCARQDDFSVSQFAAG</sequence>
<accession>A0ABQ5R5X3</accession>
<dbReference type="SUPFAM" id="SSF53067">
    <property type="entry name" value="Actin-like ATPase domain"/>
    <property type="match status" value="2"/>
</dbReference>
<dbReference type="EMBL" id="BSDI01000054">
    <property type="protein sequence ID" value="GLI02100.1"/>
    <property type="molecule type" value="Genomic_DNA"/>
</dbReference>
<keyword evidence="3" id="KW-0067">ATP-binding</keyword>
<dbReference type="Proteomes" id="UP001144280">
    <property type="component" value="Unassembled WGS sequence"/>
</dbReference>
<gene>
    <name evidence="8" type="ORF">Pa4123_73780</name>
</gene>
<dbReference type="PANTHER" id="PTHR42749">
    <property type="entry name" value="CELL SHAPE-DETERMINING PROTEIN MREB"/>
    <property type="match status" value="1"/>
</dbReference>
<keyword evidence="4" id="KW-0346">Stress response</keyword>
<dbReference type="Pfam" id="PF13360">
    <property type="entry name" value="PQQ_2"/>
    <property type="match status" value="1"/>
</dbReference>
<evidence type="ECO:0000256" key="1">
    <source>
        <dbReference type="ARBA" id="ARBA00007381"/>
    </source>
</evidence>
<comment type="similarity">
    <text evidence="1">Belongs to the heat shock protein 70 family.</text>
</comment>
<dbReference type="InterPro" id="IPR002372">
    <property type="entry name" value="PQQ_rpt_dom"/>
</dbReference>
<dbReference type="PROSITE" id="PS01036">
    <property type="entry name" value="HSP70_3"/>
    <property type="match status" value="1"/>
</dbReference>
<keyword evidence="2" id="KW-0547">Nucleotide-binding</keyword>
<evidence type="ECO:0000256" key="4">
    <source>
        <dbReference type="ARBA" id="ARBA00023016"/>
    </source>
</evidence>
<evidence type="ECO:0000256" key="5">
    <source>
        <dbReference type="ARBA" id="ARBA00023186"/>
    </source>
</evidence>
<dbReference type="RefSeq" id="WP_281903575.1">
    <property type="nucleotide sequence ID" value="NZ_BSDI01000054.1"/>
</dbReference>
<protein>
    <recommendedName>
        <fullName evidence="7">Pyrrolo-quinoline quinone repeat domain-containing protein</fullName>
    </recommendedName>
</protein>
<feature type="region of interest" description="Disordered" evidence="6">
    <location>
        <begin position="57"/>
        <end position="78"/>
    </location>
</feature>
<dbReference type="Gene3D" id="3.90.640.10">
    <property type="entry name" value="Actin, Chain A, domain 4"/>
    <property type="match status" value="1"/>
</dbReference>
<keyword evidence="5" id="KW-0143">Chaperone</keyword>
<dbReference type="InterPro" id="IPR018181">
    <property type="entry name" value="Heat_shock_70_CS"/>
</dbReference>
<reference evidence="8" key="1">
    <citation type="submission" date="2022-12" db="EMBL/GenBank/DDBJ databases">
        <title>New Phytohabitans aurantiacus sp. RD004123 nov., an actinomycete isolated from soil.</title>
        <authorList>
            <person name="Triningsih D.W."/>
            <person name="Harunari E."/>
            <person name="Igarashi Y."/>
        </authorList>
    </citation>
    <scope>NUCLEOTIDE SEQUENCE</scope>
    <source>
        <strain evidence="8">RD004123</strain>
    </source>
</reference>
<keyword evidence="9" id="KW-1185">Reference proteome</keyword>
<evidence type="ECO:0000256" key="3">
    <source>
        <dbReference type="ARBA" id="ARBA00022840"/>
    </source>
</evidence>
<comment type="caution">
    <text evidence="8">The sequence shown here is derived from an EMBL/GenBank/DDBJ whole genome shotgun (WGS) entry which is preliminary data.</text>
</comment>
<dbReference type="InterPro" id="IPR043129">
    <property type="entry name" value="ATPase_NBD"/>
</dbReference>
<evidence type="ECO:0000259" key="7">
    <source>
        <dbReference type="Pfam" id="PF13360"/>
    </source>
</evidence>
<evidence type="ECO:0000313" key="8">
    <source>
        <dbReference type="EMBL" id="GLI02100.1"/>
    </source>
</evidence>
<feature type="compositionally biased region" description="Basic and acidic residues" evidence="6">
    <location>
        <begin position="68"/>
        <end position="78"/>
    </location>
</feature>
<dbReference type="SUPFAM" id="SSF50998">
    <property type="entry name" value="Quinoprotein alcohol dehydrogenase-like"/>
    <property type="match status" value="1"/>
</dbReference>
<name>A0ABQ5R5X3_9ACTN</name>
<dbReference type="Pfam" id="PF00012">
    <property type="entry name" value="HSP70"/>
    <property type="match status" value="1"/>
</dbReference>
<evidence type="ECO:0000256" key="6">
    <source>
        <dbReference type="SAM" id="MobiDB-lite"/>
    </source>
</evidence>